<evidence type="ECO:0000313" key="5">
    <source>
        <dbReference type="EMBL" id="MBU5436494.1"/>
    </source>
</evidence>
<dbReference type="SMART" id="SM00418">
    <property type="entry name" value="HTH_ARSR"/>
    <property type="match status" value="1"/>
</dbReference>
<dbReference type="InterPro" id="IPR001845">
    <property type="entry name" value="HTH_ArsR_DNA-bd_dom"/>
</dbReference>
<dbReference type="PANTHER" id="PTHR33154">
    <property type="entry name" value="TRANSCRIPTIONAL REGULATOR, ARSR FAMILY"/>
    <property type="match status" value="1"/>
</dbReference>
<dbReference type="CDD" id="cd00090">
    <property type="entry name" value="HTH_ARSR"/>
    <property type="match status" value="1"/>
</dbReference>
<dbReference type="Pfam" id="PF01022">
    <property type="entry name" value="HTH_5"/>
    <property type="match status" value="1"/>
</dbReference>
<dbReference type="EMBL" id="JAHLPM010000001">
    <property type="protein sequence ID" value="MBU5436494.1"/>
    <property type="molecule type" value="Genomic_DNA"/>
</dbReference>
<dbReference type="PROSITE" id="PS50987">
    <property type="entry name" value="HTH_ARSR_2"/>
    <property type="match status" value="1"/>
</dbReference>
<protein>
    <submittedName>
        <fullName evidence="5">Metalloregulator ArsR/SmtB family transcription factor</fullName>
    </submittedName>
</protein>
<evidence type="ECO:0000313" key="6">
    <source>
        <dbReference type="Proteomes" id="UP000749471"/>
    </source>
</evidence>
<dbReference type="InterPro" id="IPR011991">
    <property type="entry name" value="ArsR-like_HTH"/>
</dbReference>
<evidence type="ECO:0000256" key="1">
    <source>
        <dbReference type="ARBA" id="ARBA00023015"/>
    </source>
</evidence>
<keyword evidence="1" id="KW-0805">Transcription regulation</keyword>
<reference evidence="5 6" key="1">
    <citation type="submission" date="2021-06" db="EMBL/GenBank/DDBJ databases">
        <authorList>
            <person name="Sun Q."/>
            <person name="Li D."/>
        </authorList>
    </citation>
    <scope>NUCLEOTIDE SEQUENCE [LARGE SCALE GENOMIC DNA]</scope>
    <source>
        <strain evidence="5 6">MSJ-40</strain>
    </source>
</reference>
<dbReference type="Proteomes" id="UP000749471">
    <property type="component" value="Unassembled WGS sequence"/>
</dbReference>
<dbReference type="InterPro" id="IPR051081">
    <property type="entry name" value="HTH_MetalResp_TranReg"/>
</dbReference>
<sequence length="115" mass="13065">MKVGDIVDDKVEIFKALADKNRLSILDMLSCGEMCACDIMEGLELSQPTISHHMKILQQAGLVNGEKNGKWMNYSINEEKIDEVCEFIQYITNFKEDCICNRVKGKACSLNEKEE</sequence>
<keyword evidence="2" id="KW-0238">DNA-binding</keyword>
<proteinExistence type="predicted"/>
<keyword evidence="6" id="KW-1185">Reference proteome</keyword>
<evidence type="ECO:0000259" key="4">
    <source>
        <dbReference type="PROSITE" id="PS50987"/>
    </source>
</evidence>
<name>A0ABS6E2K2_9FIRM</name>
<dbReference type="PANTHER" id="PTHR33154:SF18">
    <property type="entry name" value="ARSENICAL RESISTANCE OPERON REPRESSOR"/>
    <property type="match status" value="1"/>
</dbReference>
<organism evidence="5 6">
    <name type="scientific">Tissierella simiarum</name>
    <dbReference type="NCBI Taxonomy" id="2841534"/>
    <lineage>
        <taxon>Bacteria</taxon>
        <taxon>Bacillati</taxon>
        <taxon>Bacillota</taxon>
        <taxon>Tissierellia</taxon>
        <taxon>Tissierellales</taxon>
        <taxon>Tissierellaceae</taxon>
        <taxon>Tissierella</taxon>
    </lineage>
</organism>
<evidence type="ECO:0000256" key="3">
    <source>
        <dbReference type="ARBA" id="ARBA00023163"/>
    </source>
</evidence>
<feature type="domain" description="HTH arsR-type" evidence="4">
    <location>
        <begin position="2"/>
        <end position="96"/>
    </location>
</feature>
<gene>
    <name evidence="5" type="ORF">KQI42_00660</name>
</gene>
<keyword evidence="3" id="KW-0804">Transcription</keyword>
<accession>A0ABS6E2K2</accession>
<dbReference type="InterPro" id="IPR018334">
    <property type="entry name" value="ArsR_HTH"/>
</dbReference>
<dbReference type="PROSITE" id="PS00846">
    <property type="entry name" value="HTH_ARSR_1"/>
    <property type="match status" value="1"/>
</dbReference>
<evidence type="ECO:0000256" key="2">
    <source>
        <dbReference type="ARBA" id="ARBA00023125"/>
    </source>
</evidence>
<comment type="caution">
    <text evidence="5">The sequence shown here is derived from an EMBL/GenBank/DDBJ whole genome shotgun (WGS) entry which is preliminary data.</text>
</comment>
<dbReference type="NCBIfam" id="NF033788">
    <property type="entry name" value="HTH_metalloreg"/>
    <property type="match status" value="1"/>
</dbReference>